<organism evidence="1 2">
    <name type="scientific">Photobacterium damselae subsp. damselae</name>
    <name type="common">Listonella damsela</name>
    <dbReference type="NCBI Taxonomy" id="85581"/>
    <lineage>
        <taxon>Bacteria</taxon>
        <taxon>Pseudomonadati</taxon>
        <taxon>Pseudomonadota</taxon>
        <taxon>Gammaproteobacteria</taxon>
        <taxon>Vibrionales</taxon>
        <taxon>Vibrionaceae</taxon>
        <taxon>Photobacterium</taxon>
    </lineage>
</organism>
<gene>
    <name evidence="1" type="ORF">HWA77_07575</name>
</gene>
<dbReference type="AlphaFoldDB" id="A0A7Y7UFI6"/>
<protein>
    <submittedName>
        <fullName evidence="1">Short-chain dehydrogenase</fullName>
    </submittedName>
</protein>
<name>A0A7Y7UFI6_PHODD</name>
<proteinExistence type="predicted"/>
<reference evidence="1 2" key="1">
    <citation type="submission" date="2020-06" db="EMBL/GenBank/DDBJ databases">
        <title>Photobacterium damselae subsp. damselae comparative genomics.</title>
        <authorList>
            <person name="Osorio C.R."/>
        </authorList>
    </citation>
    <scope>NUCLEOTIDE SEQUENCE [LARGE SCALE GENOMIC DNA]</scope>
    <source>
        <strain evidence="1 2">TW250/03</strain>
    </source>
</reference>
<accession>A0A7Y7UFI6</accession>
<comment type="caution">
    <text evidence="1">The sequence shown here is derived from an EMBL/GenBank/DDBJ whole genome shotgun (WGS) entry which is preliminary data.</text>
</comment>
<sequence length="131" mass="14413">MMKLWRIPVLLVALLGTSLSVMAKDTPPILYKGVYTVGFEVNAFTPCNGTKDYWLYSENDALADIDADLLDQIANGKGDEPYLSVYLEFDGVNEGKSDGDGFDGEYDGVINAYKVRLSSKAIPNNCKIHSH</sequence>
<evidence type="ECO:0000313" key="1">
    <source>
        <dbReference type="EMBL" id="NVP00070.1"/>
    </source>
</evidence>
<dbReference type="Proteomes" id="UP000533429">
    <property type="component" value="Unassembled WGS sequence"/>
</dbReference>
<dbReference type="RefSeq" id="WP_036765891.1">
    <property type="nucleotide sequence ID" value="NZ_AP026781.1"/>
</dbReference>
<evidence type="ECO:0000313" key="2">
    <source>
        <dbReference type="Proteomes" id="UP000533429"/>
    </source>
</evidence>
<dbReference type="EMBL" id="JABXOR010000478">
    <property type="protein sequence ID" value="NVP00070.1"/>
    <property type="molecule type" value="Genomic_DNA"/>
</dbReference>